<dbReference type="Gene3D" id="3.40.190.10">
    <property type="entry name" value="Periplasmic binding protein-like II"/>
    <property type="match status" value="2"/>
</dbReference>
<dbReference type="GO" id="GO:1901359">
    <property type="term" value="F:tungstate binding"/>
    <property type="evidence" value="ECO:0007669"/>
    <property type="project" value="UniProtKB-ARBA"/>
</dbReference>
<organism evidence="7 8">
    <name type="scientific">Oceanobacillus zhaokaii</name>
    <dbReference type="NCBI Taxonomy" id="2052660"/>
    <lineage>
        <taxon>Bacteria</taxon>
        <taxon>Bacillati</taxon>
        <taxon>Bacillota</taxon>
        <taxon>Bacilli</taxon>
        <taxon>Bacillales</taxon>
        <taxon>Bacillaceae</taxon>
        <taxon>Oceanobacillus</taxon>
    </lineage>
</organism>
<gene>
    <name evidence="7" type="primary">modA</name>
    <name evidence="7" type="ORF">CUC15_16120</name>
</gene>
<feature type="binding site" evidence="5">
    <location>
        <position position="146"/>
    </location>
    <ligand>
        <name>molybdate</name>
        <dbReference type="ChEBI" id="CHEBI:36264"/>
    </ligand>
</feature>
<evidence type="ECO:0000256" key="4">
    <source>
        <dbReference type="ARBA" id="ARBA00022729"/>
    </source>
</evidence>
<dbReference type="Pfam" id="PF13531">
    <property type="entry name" value="SBP_bac_11"/>
    <property type="match status" value="1"/>
</dbReference>
<evidence type="ECO:0000256" key="2">
    <source>
        <dbReference type="ARBA" id="ARBA00022505"/>
    </source>
</evidence>
<keyword evidence="3 5" id="KW-0479">Metal-binding</keyword>
<feature type="signal peptide" evidence="6">
    <location>
        <begin position="1"/>
        <end position="21"/>
    </location>
</feature>
<evidence type="ECO:0000256" key="5">
    <source>
        <dbReference type="PIRSR" id="PIRSR004846-1"/>
    </source>
</evidence>
<dbReference type="GO" id="GO:0015689">
    <property type="term" value="P:molybdate ion transport"/>
    <property type="evidence" value="ECO:0007669"/>
    <property type="project" value="InterPro"/>
</dbReference>
<dbReference type="PIRSF" id="PIRSF004846">
    <property type="entry name" value="ModA"/>
    <property type="match status" value="1"/>
</dbReference>
<dbReference type="SUPFAM" id="SSF53850">
    <property type="entry name" value="Periplasmic binding protein-like II"/>
    <property type="match status" value="1"/>
</dbReference>
<reference evidence="8" key="1">
    <citation type="submission" date="2017-11" db="EMBL/GenBank/DDBJ databases">
        <authorList>
            <person name="Zhu W."/>
        </authorList>
    </citation>
    <scope>NUCLEOTIDE SEQUENCE [LARGE SCALE GENOMIC DNA]</scope>
    <source>
        <strain evidence="8">160</strain>
    </source>
</reference>
<dbReference type="PANTHER" id="PTHR30632:SF0">
    <property type="entry name" value="SULFATE-BINDING PROTEIN"/>
    <property type="match status" value="1"/>
</dbReference>
<keyword evidence="8" id="KW-1185">Reference proteome</keyword>
<dbReference type="AlphaFoldDB" id="A0A345PK37"/>
<dbReference type="KEGG" id="ocn:CUC15_16120"/>
<evidence type="ECO:0000256" key="3">
    <source>
        <dbReference type="ARBA" id="ARBA00022723"/>
    </source>
</evidence>
<comment type="similarity">
    <text evidence="1">Belongs to the bacterial solute-binding protein ModA family.</text>
</comment>
<dbReference type="InterPro" id="IPR005950">
    <property type="entry name" value="ModA"/>
</dbReference>
<protein>
    <submittedName>
        <fullName evidence="7">Molybdate ABC transporter substrate-binding protein</fullName>
    </submittedName>
</protein>
<dbReference type="PANTHER" id="PTHR30632">
    <property type="entry name" value="MOLYBDATE-BINDING PERIPLASMIC PROTEIN"/>
    <property type="match status" value="1"/>
</dbReference>
<evidence type="ECO:0000313" key="7">
    <source>
        <dbReference type="EMBL" id="AXI10367.1"/>
    </source>
</evidence>
<accession>A0A345PK37</accession>
<dbReference type="GO" id="GO:0046872">
    <property type="term" value="F:metal ion binding"/>
    <property type="evidence" value="ECO:0007669"/>
    <property type="project" value="UniProtKB-KW"/>
</dbReference>
<feature type="binding site" evidence="5">
    <location>
        <position position="69"/>
    </location>
    <ligand>
        <name>molybdate</name>
        <dbReference type="ChEBI" id="CHEBI:36264"/>
    </ligand>
</feature>
<feature type="binding site" evidence="5">
    <location>
        <position position="191"/>
    </location>
    <ligand>
        <name>molybdate</name>
        <dbReference type="ChEBI" id="CHEBI:36264"/>
    </ligand>
</feature>
<evidence type="ECO:0000256" key="1">
    <source>
        <dbReference type="ARBA" id="ARBA00009175"/>
    </source>
</evidence>
<evidence type="ECO:0000313" key="8">
    <source>
        <dbReference type="Proteomes" id="UP000253908"/>
    </source>
</evidence>
<dbReference type="Proteomes" id="UP000253908">
    <property type="component" value="Chromosome"/>
</dbReference>
<proteinExistence type="inferred from homology"/>
<sequence length="263" mass="29146">MKQLPFILLIFILFVTGCGQASGSSSDVTEEIELTISAAASMTDSLNEITEAFEKENPDIKVTYNFGGSGTLRKQIEQGAPIDLFFSASKKDYQLLAEGGFVKEGSAIFRNKLVFLQQDDGPMNSLDDFINSDGKIAIGTPEAVPAGTYAEQALKELGVWEQLQGRIVFTKDVRQVLNVVKEGGVKLGMVYSSDLYGEEKVEIVWEVDPSLHEEIEYFAASLKDNQEDDARAEAVERFYRYMQNEDSMKVFAKNGFDTEAPVN</sequence>
<dbReference type="InterPro" id="IPR050682">
    <property type="entry name" value="ModA/WtpA"/>
</dbReference>
<dbReference type="OrthoDB" id="9785015at2"/>
<keyword evidence="4 6" id="KW-0732">Signal</keyword>
<dbReference type="PROSITE" id="PS51257">
    <property type="entry name" value="PROKAR_LIPOPROTEIN"/>
    <property type="match status" value="1"/>
</dbReference>
<dbReference type="RefSeq" id="WP_114917653.1">
    <property type="nucleotide sequence ID" value="NZ_CP024848.1"/>
</dbReference>
<feature type="binding site" evidence="5">
    <location>
        <position position="173"/>
    </location>
    <ligand>
        <name>molybdate</name>
        <dbReference type="ChEBI" id="CHEBI:36264"/>
    </ligand>
</feature>
<dbReference type="FunFam" id="3.40.190.10:FF:000035">
    <property type="entry name" value="Molybdate ABC transporter substrate-binding protein"/>
    <property type="match status" value="1"/>
</dbReference>
<feature type="chain" id="PRO_5038966929" evidence="6">
    <location>
        <begin position="22"/>
        <end position="263"/>
    </location>
</feature>
<dbReference type="EMBL" id="CP024848">
    <property type="protein sequence ID" value="AXI10367.1"/>
    <property type="molecule type" value="Genomic_DNA"/>
</dbReference>
<feature type="binding site" evidence="5">
    <location>
        <position position="41"/>
    </location>
    <ligand>
        <name>molybdate</name>
        <dbReference type="ChEBI" id="CHEBI:36264"/>
    </ligand>
</feature>
<keyword evidence="2 5" id="KW-0500">Molybdenum</keyword>
<dbReference type="GO" id="GO:0030973">
    <property type="term" value="F:molybdate ion binding"/>
    <property type="evidence" value="ECO:0007669"/>
    <property type="project" value="UniProtKB-ARBA"/>
</dbReference>
<dbReference type="NCBIfam" id="TIGR01256">
    <property type="entry name" value="modA"/>
    <property type="match status" value="1"/>
</dbReference>
<evidence type="ECO:0000256" key="6">
    <source>
        <dbReference type="SAM" id="SignalP"/>
    </source>
</evidence>
<name>A0A345PK37_9BACI</name>